<gene>
    <name evidence="2" type="ORF">METZ01_LOCUS32730</name>
</gene>
<dbReference type="PANTHER" id="PTHR11365">
    <property type="entry name" value="5-OXOPROLINASE RELATED"/>
    <property type="match status" value="1"/>
</dbReference>
<dbReference type="GO" id="GO:0006749">
    <property type="term" value="P:glutathione metabolic process"/>
    <property type="evidence" value="ECO:0007669"/>
    <property type="project" value="TreeGrafter"/>
</dbReference>
<dbReference type="InterPro" id="IPR045079">
    <property type="entry name" value="Oxoprolinase-like"/>
</dbReference>
<dbReference type="PANTHER" id="PTHR11365:SF23">
    <property type="entry name" value="HYPOTHETICAL 5-OXOPROLINASE (EUROFUNG)-RELATED"/>
    <property type="match status" value="1"/>
</dbReference>
<sequence length="537" mass="56493">MSESRSPKAVSLEIFRHLFTALCEEMGATLKRASFSPNIKERRDYSCALFDSSGAAVSLGDHMPVHLGAMPMSVEAALAEIGKLAPGDVVCLNDPFSGGTHLPDITLISAVHEERGKLLGYVASRAHHSDVGGSTPGSMPLAREIFEEGIRIPPVRLYEAGQLNTSLWKTLLANVRTPVERAGDLDAQVAALHTGSKRLCEIAQRKGIEETLTAMEQLIEYADRLVEVGLNIVPDGCYQAEDWIEDDGFGSGPIPIRVSLNIEGARLTVDFEGTSPQVPGGVNAVAAITSSATRYVVRCIVEALLGEPLPAGGGSMSAVKLILPESSVVNADLPASVAAGNVETSQRITDVLLQAFGFALPDHIPAMSQGTMNNTSVGGIDPRNGEVFAYYETVGGGMGAGPTGPGLSGVHCHMSNSLNTPVEALEHAYPYRVTHYGIRRNSGGSGMYQGGDGLRRDLMLLVPARVVLLCERRTSGPSGAQGGKAGTPGENVLICDGVEKHLPGKTSFTIQAGDIISIRSPGGGGWGAIPEESRHES</sequence>
<proteinExistence type="predicted"/>
<name>A0A381QKJ2_9ZZZZ</name>
<accession>A0A381QKJ2</accession>
<evidence type="ECO:0000259" key="1">
    <source>
        <dbReference type="Pfam" id="PF02538"/>
    </source>
</evidence>
<organism evidence="2">
    <name type="scientific">marine metagenome</name>
    <dbReference type="NCBI Taxonomy" id="408172"/>
    <lineage>
        <taxon>unclassified sequences</taxon>
        <taxon>metagenomes</taxon>
        <taxon>ecological metagenomes</taxon>
    </lineage>
</organism>
<dbReference type="Pfam" id="PF02538">
    <property type="entry name" value="Hydantoinase_B"/>
    <property type="match status" value="1"/>
</dbReference>
<dbReference type="EMBL" id="UINC01001405">
    <property type="protein sequence ID" value="SUZ79876.1"/>
    <property type="molecule type" value="Genomic_DNA"/>
</dbReference>
<feature type="domain" description="Hydantoinase B/oxoprolinase" evidence="1">
    <location>
        <begin position="9"/>
        <end position="528"/>
    </location>
</feature>
<evidence type="ECO:0000313" key="2">
    <source>
        <dbReference type="EMBL" id="SUZ79876.1"/>
    </source>
</evidence>
<protein>
    <recommendedName>
        <fullName evidence="1">Hydantoinase B/oxoprolinase domain-containing protein</fullName>
    </recommendedName>
</protein>
<dbReference type="AlphaFoldDB" id="A0A381QKJ2"/>
<dbReference type="InterPro" id="IPR003692">
    <property type="entry name" value="Hydantoinase_B"/>
</dbReference>
<dbReference type="GO" id="GO:0005829">
    <property type="term" value="C:cytosol"/>
    <property type="evidence" value="ECO:0007669"/>
    <property type="project" value="TreeGrafter"/>
</dbReference>
<reference evidence="2" key="1">
    <citation type="submission" date="2018-05" db="EMBL/GenBank/DDBJ databases">
        <authorList>
            <person name="Lanie J.A."/>
            <person name="Ng W.-L."/>
            <person name="Kazmierczak K.M."/>
            <person name="Andrzejewski T.M."/>
            <person name="Davidsen T.M."/>
            <person name="Wayne K.J."/>
            <person name="Tettelin H."/>
            <person name="Glass J.I."/>
            <person name="Rusch D."/>
            <person name="Podicherti R."/>
            <person name="Tsui H.-C.T."/>
            <person name="Winkler M.E."/>
        </authorList>
    </citation>
    <scope>NUCLEOTIDE SEQUENCE</scope>
</reference>
<dbReference type="GO" id="GO:0017168">
    <property type="term" value="F:5-oxoprolinase (ATP-hydrolyzing) activity"/>
    <property type="evidence" value="ECO:0007669"/>
    <property type="project" value="TreeGrafter"/>
</dbReference>